<reference evidence="1" key="1">
    <citation type="submission" date="2022-01" db="EMBL/GenBank/DDBJ databases">
        <authorList>
            <person name="King R."/>
        </authorList>
    </citation>
    <scope>NUCLEOTIDE SEQUENCE</scope>
</reference>
<dbReference type="InterPro" id="IPR055308">
    <property type="entry name" value="TEX47-like"/>
</dbReference>
<dbReference type="PANTHER" id="PTHR34035:SF1">
    <property type="entry name" value="TESTIS-EXPRESSED PROTEIN 47"/>
    <property type="match status" value="1"/>
</dbReference>
<evidence type="ECO:0000313" key="2">
    <source>
        <dbReference type="Proteomes" id="UP001153712"/>
    </source>
</evidence>
<evidence type="ECO:0000313" key="1">
    <source>
        <dbReference type="EMBL" id="CAG9865097.1"/>
    </source>
</evidence>
<dbReference type="OrthoDB" id="548795at2759"/>
<accession>A0A9N9U1S2</accession>
<keyword evidence="2" id="KW-1185">Reference proteome</keyword>
<gene>
    <name evidence="1" type="ORF">PHYEVI_LOCUS11342</name>
</gene>
<dbReference type="PANTHER" id="PTHR34035">
    <property type="entry name" value="TESTIS-EXPRESSED PROTEIN 47"/>
    <property type="match status" value="1"/>
</dbReference>
<dbReference type="AlphaFoldDB" id="A0A9N9U1S2"/>
<dbReference type="Proteomes" id="UP001153712">
    <property type="component" value="Chromosome 9"/>
</dbReference>
<name>A0A9N9U1S2_PHYSR</name>
<dbReference type="Pfam" id="PF24787">
    <property type="entry name" value="TEX47"/>
    <property type="match status" value="1"/>
</dbReference>
<organism evidence="1 2">
    <name type="scientific">Phyllotreta striolata</name>
    <name type="common">Striped flea beetle</name>
    <name type="synonym">Crioceris striolata</name>
    <dbReference type="NCBI Taxonomy" id="444603"/>
    <lineage>
        <taxon>Eukaryota</taxon>
        <taxon>Metazoa</taxon>
        <taxon>Ecdysozoa</taxon>
        <taxon>Arthropoda</taxon>
        <taxon>Hexapoda</taxon>
        <taxon>Insecta</taxon>
        <taxon>Pterygota</taxon>
        <taxon>Neoptera</taxon>
        <taxon>Endopterygota</taxon>
        <taxon>Coleoptera</taxon>
        <taxon>Polyphaga</taxon>
        <taxon>Cucujiformia</taxon>
        <taxon>Chrysomeloidea</taxon>
        <taxon>Chrysomelidae</taxon>
        <taxon>Galerucinae</taxon>
        <taxon>Alticini</taxon>
        <taxon>Phyllotreta</taxon>
    </lineage>
</organism>
<proteinExistence type="predicted"/>
<dbReference type="EMBL" id="OU900102">
    <property type="protein sequence ID" value="CAG9865097.1"/>
    <property type="molecule type" value="Genomic_DNA"/>
</dbReference>
<protein>
    <submittedName>
        <fullName evidence="1">Uncharacterized protein</fullName>
    </submittedName>
</protein>
<sequence length="324" mass="37116">MNRKIRKKYDRKEAKHLGIEEPIRKTMFDIVMENLRLAGRKTFLHRFIYVGRHTFKTEESGLAFFEKTINTNGIEPVTGLYIQYKNQFLHVIETDEGSILKHLHLLYSSPELEDVRDLKLLGDLNHINARLNIYWTTFIGVPRLLVNPPQKTTEETPRDAAIQVFNCINKLNRLAYKMYGDGISDSAMALEAGTPTEQRSQDLIRGESNMVEAASSTMTQRSSVLGGIMTPYRDFLPERELLDYLIDSPYTQDLKTYMNIGGRIVPVVEDSDLVWPIPMENVQYDIYKDGDDTGAMVTLQGGQQVTVSDKIDDEEEEDDDNLLK</sequence>